<comment type="caution">
    <text evidence="2">The sequence shown here is derived from an EMBL/GenBank/DDBJ whole genome shotgun (WGS) entry which is preliminary data.</text>
</comment>
<dbReference type="EMBL" id="NFKP01000003">
    <property type="protein sequence ID" value="OUP70569.1"/>
    <property type="molecule type" value="Genomic_DNA"/>
</dbReference>
<sequence>MKIIPWKKYLFIALVVVLAIIVCDCAIFFYVCHEQAVGAFYSLSDFNLTEETAPGVANMSFAMSALFALASAMCMIIRRIKYGQKKAKSKK</sequence>
<name>A0A1Y4MQY6_9FIRM</name>
<feature type="transmembrane region" description="Helical" evidence="1">
    <location>
        <begin position="9"/>
        <end position="31"/>
    </location>
</feature>
<evidence type="ECO:0000313" key="3">
    <source>
        <dbReference type="Proteomes" id="UP000196386"/>
    </source>
</evidence>
<evidence type="ECO:0000256" key="1">
    <source>
        <dbReference type="SAM" id="Phobius"/>
    </source>
</evidence>
<evidence type="ECO:0000313" key="2">
    <source>
        <dbReference type="EMBL" id="OUP70569.1"/>
    </source>
</evidence>
<proteinExistence type="predicted"/>
<feature type="transmembrane region" description="Helical" evidence="1">
    <location>
        <begin position="56"/>
        <end position="77"/>
    </location>
</feature>
<reference evidence="3" key="1">
    <citation type="submission" date="2017-04" db="EMBL/GenBank/DDBJ databases">
        <title>Function of individual gut microbiota members based on whole genome sequencing of pure cultures obtained from chicken caecum.</title>
        <authorList>
            <person name="Medvecky M."/>
            <person name="Cejkova D."/>
            <person name="Polansky O."/>
            <person name="Karasova D."/>
            <person name="Kubasova T."/>
            <person name="Cizek A."/>
            <person name="Rychlik I."/>
        </authorList>
    </citation>
    <scope>NUCLEOTIDE SEQUENCE [LARGE SCALE GENOMIC DNA]</scope>
    <source>
        <strain evidence="3">An175</strain>
    </source>
</reference>
<keyword evidence="1" id="KW-0472">Membrane</keyword>
<dbReference type="AlphaFoldDB" id="A0A1Y4MQY6"/>
<dbReference type="Proteomes" id="UP000196386">
    <property type="component" value="Unassembled WGS sequence"/>
</dbReference>
<keyword evidence="1" id="KW-0812">Transmembrane</keyword>
<protein>
    <submittedName>
        <fullName evidence="2">Uncharacterized protein</fullName>
    </submittedName>
</protein>
<keyword evidence="1" id="KW-1133">Transmembrane helix</keyword>
<accession>A0A1Y4MQY6</accession>
<organism evidence="2 3">
    <name type="scientific">Anaerotruncus colihominis</name>
    <dbReference type="NCBI Taxonomy" id="169435"/>
    <lineage>
        <taxon>Bacteria</taxon>
        <taxon>Bacillati</taxon>
        <taxon>Bacillota</taxon>
        <taxon>Clostridia</taxon>
        <taxon>Eubacteriales</taxon>
        <taxon>Oscillospiraceae</taxon>
        <taxon>Anaerotruncus</taxon>
    </lineage>
</organism>
<gene>
    <name evidence="2" type="ORF">B5F11_03785</name>
</gene>
<dbReference type="RefSeq" id="WP_087299650.1">
    <property type="nucleotide sequence ID" value="NZ_NFKP01000003.1"/>
</dbReference>